<dbReference type="Proteomes" id="UP000618319">
    <property type="component" value="Unassembled WGS sequence"/>
</dbReference>
<dbReference type="Pfam" id="PF09603">
    <property type="entry name" value="Fib_succ_major"/>
    <property type="match status" value="1"/>
</dbReference>
<gene>
    <name evidence="2" type="ORF">C4F40_14070</name>
</gene>
<dbReference type="RefSeq" id="WP_196939777.1">
    <property type="nucleotide sequence ID" value="NZ_MU158690.1"/>
</dbReference>
<dbReference type="InterPro" id="IPR011871">
    <property type="entry name" value="Fib_succ_major"/>
</dbReference>
<proteinExistence type="predicted"/>
<organism evidence="2 3">
    <name type="scientific">Sphingobacterium pedocola</name>
    <dbReference type="NCBI Taxonomy" id="2082722"/>
    <lineage>
        <taxon>Bacteria</taxon>
        <taxon>Pseudomonadati</taxon>
        <taxon>Bacteroidota</taxon>
        <taxon>Sphingobacteriia</taxon>
        <taxon>Sphingobacteriales</taxon>
        <taxon>Sphingobacteriaceae</taxon>
        <taxon>Sphingobacterium</taxon>
    </lineage>
</organism>
<protein>
    <recommendedName>
        <fullName evidence="1">Fibrobacter succinogenes major paralogous domain-containing protein</fullName>
    </recommendedName>
</protein>
<reference evidence="2 3" key="1">
    <citation type="submission" date="2018-02" db="EMBL/GenBank/DDBJ databases">
        <title>Sphingobacterium KA21.</title>
        <authorList>
            <person name="Vasarhelyi B.M."/>
            <person name="Deshmukh S."/>
            <person name="Balint B."/>
            <person name="Kukolya J."/>
        </authorList>
    </citation>
    <scope>NUCLEOTIDE SEQUENCE [LARGE SCALE GENOMIC DNA]</scope>
    <source>
        <strain evidence="2 3">Ka21</strain>
    </source>
</reference>
<dbReference type="PROSITE" id="PS51257">
    <property type="entry name" value="PROKAR_LIPOPROTEIN"/>
    <property type="match status" value="1"/>
</dbReference>
<evidence type="ECO:0000313" key="2">
    <source>
        <dbReference type="EMBL" id="MBE8721850.1"/>
    </source>
</evidence>
<keyword evidence="3" id="KW-1185">Reference proteome</keyword>
<feature type="domain" description="Fibrobacter succinogenes major paralogous" evidence="1">
    <location>
        <begin position="259"/>
        <end position="424"/>
    </location>
</feature>
<evidence type="ECO:0000313" key="3">
    <source>
        <dbReference type="Proteomes" id="UP000618319"/>
    </source>
</evidence>
<accession>A0ABR9T933</accession>
<comment type="caution">
    <text evidence="2">The sequence shown here is derived from an EMBL/GenBank/DDBJ whole genome shotgun (WGS) entry which is preliminary data.</text>
</comment>
<dbReference type="EMBL" id="PSKQ01000021">
    <property type="protein sequence ID" value="MBE8721850.1"/>
    <property type="molecule type" value="Genomic_DNA"/>
</dbReference>
<evidence type="ECO:0000259" key="1">
    <source>
        <dbReference type="Pfam" id="PF09603"/>
    </source>
</evidence>
<dbReference type="NCBIfam" id="TIGR02145">
    <property type="entry name" value="Fib_succ_major"/>
    <property type="match status" value="1"/>
</dbReference>
<name>A0ABR9T933_9SPHI</name>
<sequence>MKTIKNIRIYRAIFPVLCALTMLFVLSCQKDYFARDTADDDVPLSQMEPPVVKTLATTNISQVAAQSGGEVLQHGGGKIRSAGIVWAENPAPTIGDFRNGNGFTKGEYRSALTKLTHSTTYYVRSYATNDKGTAYGEEFSFTTPTPLSPVVTLEAVKDAAVVRLGGRVTDHLDAVVERGICWTLTGVPTIEGDKLTSNASLDEAEYFVDVPLSSLDITKTYRIRAYTISNGGISYGETVFFNGTRQLVTDNDGNAYTEVRIGDQIWMGENFQSRKYRNGDLIAGLLDLTPEYLDAYGRLYSANAAIDARNLAPEGWRVPTLEDWQKLAAFVGQDGGQLKSTSLWNAPNTGATNSKGFTAVGGGFSAYGSGPIEIGAVGFWWTKTLSANDPSLQFRFALINNGTNIIEVPQGDRNFFQMSVRLIKE</sequence>